<evidence type="ECO:0000256" key="4">
    <source>
        <dbReference type="ARBA" id="ARBA00022989"/>
    </source>
</evidence>
<accession>A0A2R4WHY5</accession>
<dbReference type="RefSeq" id="WP_099953024.1">
    <property type="nucleotide sequence ID" value="NZ_CP028843.1"/>
</dbReference>
<evidence type="ECO:0000313" key="8">
    <source>
        <dbReference type="Proteomes" id="UP000244755"/>
    </source>
</evidence>
<dbReference type="PANTHER" id="PTHR30086:SF20">
    <property type="entry name" value="ARGININE EXPORTER PROTEIN ARGO-RELATED"/>
    <property type="match status" value="1"/>
</dbReference>
<dbReference type="Pfam" id="PF01810">
    <property type="entry name" value="LysE"/>
    <property type="match status" value="1"/>
</dbReference>
<keyword evidence="8" id="KW-1185">Reference proteome</keyword>
<dbReference type="GO" id="GO:0015171">
    <property type="term" value="F:amino acid transmembrane transporter activity"/>
    <property type="evidence" value="ECO:0007669"/>
    <property type="project" value="TreeGrafter"/>
</dbReference>
<dbReference type="EMBL" id="CP028843">
    <property type="protein sequence ID" value="AWB21146.1"/>
    <property type="molecule type" value="Genomic_DNA"/>
</dbReference>
<dbReference type="InterPro" id="IPR001123">
    <property type="entry name" value="LeuE-type"/>
</dbReference>
<feature type="transmembrane region" description="Helical" evidence="6">
    <location>
        <begin position="147"/>
        <end position="169"/>
    </location>
</feature>
<organism evidence="7 8">
    <name type="scientific">Methylobacterium currus</name>
    <dbReference type="NCBI Taxonomy" id="2051553"/>
    <lineage>
        <taxon>Bacteria</taxon>
        <taxon>Pseudomonadati</taxon>
        <taxon>Pseudomonadota</taxon>
        <taxon>Alphaproteobacteria</taxon>
        <taxon>Hyphomicrobiales</taxon>
        <taxon>Methylobacteriaceae</taxon>
        <taxon>Methylobacterium</taxon>
    </lineage>
</organism>
<feature type="transmembrane region" description="Helical" evidence="6">
    <location>
        <begin position="181"/>
        <end position="202"/>
    </location>
</feature>
<dbReference type="OrthoDB" id="7659099at2"/>
<sequence length="205" mass="21153">MSLSVNLPLILSAAFVASPGPATLAIADTAMQAGRRTGLALALGVVTGSLIWSVAAALGLAAVMASSGWMLEVLRYLGGAYLLVLAFKSARSAIRGPAAMERNAAEVSASRAYAKGLALHLTNPKAILFFGSLYTLGLSPQASPAELVLVIAAVGLQSAAIFTGYALLFSNGRLARGYLRLRRWFEGAFAVLFAGAGLKVLASRL</sequence>
<feature type="transmembrane region" description="Helical" evidence="6">
    <location>
        <begin position="73"/>
        <end position="90"/>
    </location>
</feature>
<evidence type="ECO:0000256" key="2">
    <source>
        <dbReference type="ARBA" id="ARBA00022475"/>
    </source>
</evidence>
<evidence type="ECO:0000256" key="6">
    <source>
        <dbReference type="SAM" id="Phobius"/>
    </source>
</evidence>
<comment type="subcellular location">
    <subcellularLocation>
        <location evidence="1">Cell membrane</location>
        <topology evidence="1">Multi-pass membrane protein</topology>
    </subcellularLocation>
</comment>
<protein>
    <submittedName>
        <fullName evidence="7">Amino acid transporter</fullName>
    </submittedName>
</protein>
<dbReference type="Proteomes" id="UP000244755">
    <property type="component" value="Chromosome 1"/>
</dbReference>
<evidence type="ECO:0000313" key="7">
    <source>
        <dbReference type="EMBL" id="AWB21146.1"/>
    </source>
</evidence>
<evidence type="ECO:0000256" key="1">
    <source>
        <dbReference type="ARBA" id="ARBA00004651"/>
    </source>
</evidence>
<proteinExistence type="predicted"/>
<dbReference type="PANTHER" id="PTHR30086">
    <property type="entry name" value="ARGININE EXPORTER PROTEIN ARGO"/>
    <property type="match status" value="1"/>
</dbReference>
<gene>
    <name evidence="7" type="ORF">DA075_09695</name>
</gene>
<evidence type="ECO:0000256" key="5">
    <source>
        <dbReference type="ARBA" id="ARBA00023136"/>
    </source>
</evidence>
<keyword evidence="5 6" id="KW-0472">Membrane</keyword>
<keyword evidence="4 6" id="KW-1133">Transmembrane helix</keyword>
<feature type="transmembrane region" description="Helical" evidence="6">
    <location>
        <begin position="37"/>
        <end position="61"/>
    </location>
</feature>
<evidence type="ECO:0000256" key="3">
    <source>
        <dbReference type="ARBA" id="ARBA00022692"/>
    </source>
</evidence>
<keyword evidence="3 6" id="KW-0812">Transmembrane</keyword>
<dbReference type="KEGG" id="mee:DA075_09695"/>
<name>A0A2R4WHY5_9HYPH</name>
<reference evidence="7 8" key="1">
    <citation type="submission" date="2018-04" db="EMBL/GenBank/DDBJ databases">
        <title>Methylobacterium sp. PR1016A genome.</title>
        <authorList>
            <person name="Park W."/>
        </authorList>
    </citation>
    <scope>NUCLEOTIDE SEQUENCE [LARGE SCALE GENOMIC DNA]</scope>
    <source>
        <strain evidence="7 8">PR1016A</strain>
    </source>
</reference>
<dbReference type="AlphaFoldDB" id="A0A2R4WHY5"/>
<dbReference type="GO" id="GO:0005886">
    <property type="term" value="C:plasma membrane"/>
    <property type="evidence" value="ECO:0007669"/>
    <property type="project" value="UniProtKB-SubCell"/>
</dbReference>
<keyword evidence="2" id="KW-1003">Cell membrane</keyword>